<organism evidence="2 3">
    <name type="scientific">Desulfobacter hydrogenophilus</name>
    <dbReference type="NCBI Taxonomy" id="2291"/>
    <lineage>
        <taxon>Bacteria</taxon>
        <taxon>Pseudomonadati</taxon>
        <taxon>Thermodesulfobacteriota</taxon>
        <taxon>Desulfobacteria</taxon>
        <taxon>Desulfobacterales</taxon>
        <taxon>Desulfobacteraceae</taxon>
        <taxon>Desulfobacter</taxon>
    </lineage>
</organism>
<evidence type="ECO:0000313" key="3">
    <source>
        <dbReference type="Proteomes" id="UP000248798"/>
    </source>
</evidence>
<protein>
    <submittedName>
        <fullName evidence="2">Uncharacterized protein</fullName>
    </submittedName>
</protein>
<evidence type="ECO:0000313" key="4">
    <source>
        <dbReference type="Proteomes" id="UP000293902"/>
    </source>
</evidence>
<evidence type="ECO:0000313" key="1">
    <source>
        <dbReference type="EMBL" id="QBH12617.1"/>
    </source>
</evidence>
<name>A0A328FIV9_9BACT</name>
<gene>
    <name evidence="2" type="ORF">DO021_03805</name>
    <name evidence="1" type="ORF">EYB58_06675</name>
</gene>
<dbReference type="RefSeq" id="WP_111953876.1">
    <property type="nucleotide sequence ID" value="NZ_CP036313.1"/>
</dbReference>
<dbReference type="OrthoDB" id="8263792at2"/>
<reference evidence="1 4" key="2">
    <citation type="submission" date="2019-02" db="EMBL/GenBank/DDBJ databases">
        <title>Complete genome sequence of Desulfobacter hydrogenophilus AcRS1.</title>
        <authorList>
            <person name="Marietou A."/>
            <person name="Lund M.B."/>
            <person name="Marshall I.P.G."/>
            <person name="Schreiber L."/>
            <person name="Jorgensen B."/>
        </authorList>
    </citation>
    <scope>NUCLEOTIDE SEQUENCE [LARGE SCALE GENOMIC DNA]</scope>
    <source>
        <strain evidence="1 4">AcRS1</strain>
    </source>
</reference>
<sequence length="79" mass="9007">MAAFAHTLTTERQLKLARAVNHYLLNRKKDPPLLPHRERGLQIFGNKKALDSYVETGLFSGRITLADIDCFHCPEPFTL</sequence>
<dbReference type="AlphaFoldDB" id="A0A328FIV9"/>
<dbReference type="EMBL" id="QLNI01000005">
    <property type="protein sequence ID" value="RAM03422.1"/>
    <property type="molecule type" value="Genomic_DNA"/>
</dbReference>
<dbReference type="Proteomes" id="UP000293902">
    <property type="component" value="Chromosome"/>
</dbReference>
<dbReference type="Proteomes" id="UP000248798">
    <property type="component" value="Unassembled WGS sequence"/>
</dbReference>
<proteinExistence type="predicted"/>
<dbReference type="EMBL" id="CP036313">
    <property type="protein sequence ID" value="QBH12617.1"/>
    <property type="molecule type" value="Genomic_DNA"/>
</dbReference>
<keyword evidence="4" id="KW-1185">Reference proteome</keyword>
<evidence type="ECO:0000313" key="2">
    <source>
        <dbReference type="EMBL" id="RAM03422.1"/>
    </source>
</evidence>
<accession>A0A328FIV9</accession>
<reference evidence="2 3" key="1">
    <citation type="submission" date="2018-06" db="EMBL/GenBank/DDBJ databases">
        <title>Complete Genome Sequence of Desulfobacter hydrogenophilus (DSM3380).</title>
        <authorList>
            <person name="Marietou A."/>
            <person name="Schreiber L."/>
            <person name="Marshall I."/>
            <person name="Jorgensen B."/>
        </authorList>
    </citation>
    <scope>NUCLEOTIDE SEQUENCE [LARGE SCALE GENOMIC DNA]</scope>
    <source>
        <strain evidence="2 3">DSM 3380</strain>
    </source>
</reference>